<keyword evidence="5" id="KW-1185">Reference proteome</keyword>
<protein>
    <submittedName>
        <fullName evidence="4">LytTR family DNA-binding domain-containing protein</fullName>
    </submittedName>
</protein>
<dbReference type="Proteomes" id="UP001202180">
    <property type="component" value="Unassembled WGS sequence"/>
</dbReference>
<evidence type="ECO:0000313" key="4">
    <source>
        <dbReference type="EMBL" id="MCK8495736.1"/>
    </source>
</evidence>
<evidence type="ECO:0000256" key="1">
    <source>
        <dbReference type="PROSITE-ProRule" id="PRU00169"/>
    </source>
</evidence>
<dbReference type="Gene3D" id="2.40.50.1020">
    <property type="entry name" value="LytTr DNA-binding domain"/>
    <property type="match status" value="1"/>
</dbReference>
<accession>A0ABT0HU96</accession>
<dbReference type="InterPro" id="IPR046947">
    <property type="entry name" value="LytR-like"/>
</dbReference>
<dbReference type="PROSITE" id="PS50110">
    <property type="entry name" value="RESPONSE_REGULATORY"/>
    <property type="match status" value="1"/>
</dbReference>
<evidence type="ECO:0000259" key="3">
    <source>
        <dbReference type="PROSITE" id="PS50930"/>
    </source>
</evidence>
<dbReference type="Pfam" id="PF04397">
    <property type="entry name" value="LytTR"/>
    <property type="match status" value="1"/>
</dbReference>
<feature type="domain" description="HTH LytTR-type" evidence="3">
    <location>
        <begin position="101"/>
        <end position="199"/>
    </location>
</feature>
<evidence type="ECO:0000313" key="5">
    <source>
        <dbReference type="Proteomes" id="UP001202180"/>
    </source>
</evidence>
<name>A0ABT0HU96_9BACT</name>
<keyword evidence="4" id="KW-0238">DNA-binding</keyword>
<dbReference type="InterPro" id="IPR007492">
    <property type="entry name" value="LytTR_DNA-bd_dom"/>
</dbReference>
<sequence>MAGIPTSIEATIALLMSEDIDLIILNVDSSPSGLDLLKQNLPLPPVIVLSSSHQLAVESYEIGVAADYILKPVTLQRLLLAINRALAQQLTRTSFQQLDYIFLKMGRKIQRFDFQAIDYIEAYGIYSKVVYHNQLFVVNERIAALSALLPARQFVRVHKSYIVNLSKITSYDRNFFHIDAEKIPIGVSFRPKLEGLLNFLGAS</sequence>
<dbReference type="PROSITE" id="PS50930">
    <property type="entry name" value="HTH_LYTTR"/>
    <property type="match status" value="1"/>
</dbReference>
<dbReference type="SMART" id="SM00850">
    <property type="entry name" value="LytTR"/>
    <property type="match status" value="1"/>
</dbReference>
<gene>
    <name evidence="4" type="ORF">M0L20_27975</name>
</gene>
<dbReference type="Gene3D" id="3.40.50.2300">
    <property type="match status" value="1"/>
</dbReference>
<reference evidence="4 5" key="1">
    <citation type="submission" date="2022-04" db="EMBL/GenBank/DDBJ databases">
        <title>Spirosoma sp. strain RP8 genome sequencing and assembly.</title>
        <authorList>
            <person name="Jung Y."/>
        </authorList>
    </citation>
    <scope>NUCLEOTIDE SEQUENCE [LARGE SCALE GENOMIC DNA]</scope>
    <source>
        <strain evidence="4 5">RP8</strain>
    </source>
</reference>
<evidence type="ECO:0000259" key="2">
    <source>
        <dbReference type="PROSITE" id="PS50110"/>
    </source>
</evidence>
<dbReference type="PANTHER" id="PTHR37299">
    <property type="entry name" value="TRANSCRIPTIONAL REGULATOR-RELATED"/>
    <property type="match status" value="1"/>
</dbReference>
<comment type="caution">
    <text evidence="4">The sequence shown here is derived from an EMBL/GenBank/DDBJ whole genome shotgun (WGS) entry which is preliminary data.</text>
</comment>
<dbReference type="SUPFAM" id="SSF52172">
    <property type="entry name" value="CheY-like"/>
    <property type="match status" value="1"/>
</dbReference>
<feature type="domain" description="Response regulatory" evidence="2">
    <location>
        <begin position="1"/>
        <end position="86"/>
    </location>
</feature>
<dbReference type="InterPro" id="IPR001789">
    <property type="entry name" value="Sig_transdc_resp-reg_receiver"/>
</dbReference>
<proteinExistence type="predicted"/>
<dbReference type="InterPro" id="IPR011006">
    <property type="entry name" value="CheY-like_superfamily"/>
</dbReference>
<dbReference type="GO" id="GO:0003677">
    <property type="term" value="F:DNA binding"/>
    <property type="evidence" value="ECO:0007669"/>
    <property type="project" value="UniProtKB-KW"/>
</dbReference>
<organism evidence="4 5">
    <name type="scientific">Spirosoma liriopis</name>
    <dbReference type="NCBI Taxonomy" id="2937440"/>
    <lineage>
        <taxon>Bacteria</taxon>
        <taxon>Pseudomonadati</taxon>
        <taxon>Bacteroidota</taxon>
        <taxon>Cytophagia</taxon>
        <taxon>Cytophagales</taxon>
        <taxon>Cytophagaceae</taxon>
        <taxon>Spirosoma</taxon>
    </lineage>
</organism>
<comment type="caution">
    <text evidence="1">Lacks conserved residue(s) required for the propagation of feature annotation.</text>
</comment>
<dbReference type="PANTHER" id="PTHR37299:SF1">
    <property type="entry name" value="STAGE 0 SPORULATION PROTEIN A HOMOLOG"/>
    <property type="match status" value="1"/>
</dbReference>
<dbReference type="EMBL" id="JALPRF010000011">
    <property type="protein sequence ID" value="MCK8495736.1"/>
    <property type="molecule type" value="Genomic_DNA"/>
</dbReference>